<dbReference type="AlphaFoldDB" id="A0A9J2PK16"/>
<feature type="transmembrane region" description="Helical" evidence="1">
    <location>
        <begin position="20"/>
        <end position="51"/>
    </location>
</feature>
<proteinExistence type="predicted"/>
<evidence type="ECO:0000256" key="1">
    <source>
        <dbReference type="SAM" id="Phobius"/>
    </source>
</evidence>
<evidence type="ECO:0000313" key="2">
    <source>
        <dbReference type="Proteomes" id="UP000036681"/>
    </source>
</evidence>
<feature type="transmembrane region" description="Helical" evidence="1">
    <location>
        <begin position="63"/>
        <end position="80"/>
    </location>
</feature>
<accession>A0A9J2PK16</accession>
<name>A0A9J2PK16_ASCLU</name>
<dbReference type="Gene3D" id="2.10.60.10">
    <property type="entry name" value="CD59"/>
    <property type="match status" value="1"/>
</dbReference>
<keyword evidence="1" id="KW-0472">Membrane</keyword>
<dbReference type="InterPro" id="IPR045860">
    <property type="entry name" value="Snake_toxin-like_sf"/>
</dbReference>
<reference evidence="3" key="1">
    <citation type="submission" date="2023-03" db="UniProtKB">
        <authorList>
            <consortium name="WormBaseParasite"/>
        </authorList>
    </citation>
    <scope>IDENTIFICATION</scope>
</reference>
<evidence type="ECO:0000313" key="3">
    <source>
        <dbReference type="WBParaSite" id="ALUE_0001027201-mRNA-1"/>
    </source>
</evidence>
<keyword evidence="2" id="KW-1185">Reference proteome</keyword>
<dbReference type="Proteomes" id="UP000036681">
    <property type="component" value="Unplaced"/>
</dbReference>
<organism evidence="2 3">
    <name type="scientific">Ascaris lumbricoides</name>
    <name type="common">Giant roundworm</name>
    <dbReference type="NCBI Taxonomy" id="6252"/>
    <lineage>
        <taxon>Eukaryota</taxon>
        <taxon>Metazoa</taxon>
        <taxon>Ecdysozoa</taxon>
        <taxon>Nematoda</taxon>
        <taxon>Chromadorea</taxon>
        <taxon>Rhabditida</taxon>
        <taxon>Spirurina</taxon>
        <taxon>Ascaridomorpha</taxon>
        <taxon>Ascaridoidea</taxon>
        <taxon>Ascarididae</taxon>
        <taxon>Ascaris</taxon>
    </lineage>
</organism>
<keyword evidence="1" id="KW-0812">Transmembrane</keyword>
<dbReference type="PANTHER" id="PTHR21749">
    <property type="entry name" value="PRION-LIKE- Q/N-RICH -DOMAIN-BEARING PROTEIN PROTEIN 24"/>
    <property type="match status" value="1"/>
</dbReference>
<keyword evidence="1" id="KW-1133">Transmembrane helix</keyword>
<dbReference type="WBParaSite" id="ALUE_0001027201-mRNA-1">
    <property type="protein sequence ID" value="ALUE_0001027201-mRNA-1"/>
    <property type="gene ID" value="ALUE_0001027201"/>
</dbReference>
<dbReference type="PANTHER" id="PTHR21749:SF6">
    <property type="entry name" value="ACTIVIN_RECP DOMAIN-CONTAINING PROTEIN"/>
    <property type="match status" value="1"/>
</dbReference>
<sequence>MHSAQICKGAQKRLTVPLKLCTYTMVSFCILMSIFVVVKKCFIIDLFFAYYNKCQLKMNVSTQYLLLVLLVALAIQCRALKCYSGQKFIRGQKIDETTECSSRFDFCYYFTAEASLINKIKRAGCSTVRCQLARNTCRETTISNIPVKLCCCDTDLCNKGTAMIMFTFSSCLRAALSTKLLQQDSFASFEIKYRQVATCEGGYSKVSYHRGGCCTGLLVVLIV</sequence>
<dbReference type="SUPFAM" id="SSF57302">
    <property type="entry name" value="Snake toxin-like"/>
    <property type="match status" value="1"/>
</dbReference>
<protein>
    <submittedName>
        <fullName evidence="3">UPAR/Ly6 domain-containing protein</fullName>
    </submittedName>
</protein>